<dbReference type="InterPro" id="IPR029058">
    <property type="entry name" value="AB_hydrolase_fold"/>
</dbReference>
<dbReference type="PANTHER" id="PTHR43798:SF5">
    <property type="entry name" value="MONOACYLGLYCEROL LIPASE ABHD6"/>
    <property type="match status" value="1"/>
</dbReference>
<evidence type="ECO:0000313" key="3">
    <source>
        <dbReference type="Proteomes" id="UP000192907"/>
    </source>
</evidence>
<proteinExistence type="predicted"/>
<dbReference type="EMBL" id="FWZT01000010">
    <property type="protein sequence ID" value="SMF33958.1"/>
    <property type="molecule type" value="Genomic_DNA"/>
</dbReference>
<feature type="domain" description="AB hydrolase-1" evidence="1">
    <location>
        <begin position="47"/>
        <end position="269"/>
    </location>
</feature>
<evidence type="ECO:0000313" key="2">
    <source>
        <dbReference type="EMBL" id="SMF33958.1"/>
    </source>
</evidence>
<dbReference type="AlphaFoldDB" id="A0A1Y6BZT1"/>
<dbReference type="OrthoDB" id="9785847at2"/>
<dbReference type="Proteomes" id="UP000192907">
    <property type="component" value="Unassembled WGS sequence"/>
</dbReference>
<dbReference type="PANTHER" id="PTHR43798">
    <property type="entry name" value="MONOACYLGLYCEROL LIPASE"/>
    <property type="match status" value="1"/>
</dbReference>
<dbReference type="Pfam" id="PF12697">
    <property type="entry name" value="Abhydrolase_6"/>
    <property type="match status" value="1"/>
</dbReference>
<dbReference type="InterPro" id="IPR050266">
    <property type="entry name" value="AB_hydrolase_sf"/>
</dbReference>
<dbReference type="InterPro" id="IPR000073">
    <property type="entry name" value="AB_hydrolase_1"/>
</dbReference>
<dbReference type="GO" id="GO:0016020">
    <property type="term" value="C:membrane"/>
    <property type="evidence" value="ECO:0007669"/>
    <property type="project" value="TreeGrafter"/>
</dbReference>
<dbReference type="RefSeq" id="WP_132320858.1">
    <property type="nucleotide sequence ID" value="NZ_FWZT01000010.1"/>
</dbReference>
<dbReference type="GO" id="GO:0046464">
    <property type="term" value="P:acylglycerol catabolic process"/>
    <property type="evidence" value="ECO:0007669"/>
    <property type="project" value="TreeGrafter"/>
</dbReference>
<dbReference type="STRING" id="1513793.SAMN06296036_110114"/>
<name>A0A1Y6BZT1_9BACT</name>
<dbReference type="Gene3D" id="3.40.50.1820">
    <property type="entry name" value="alpha/beta hydrolase"/>
    <property type="match status" value="1"/>
</dbReference>
<dbReference type="GO" id="GO:0047372">
    <property type="term" value="F:monoacylglycerol lipase activity"/>
    <property type="evidence" value="ECO:0007669"/>
    <property type="project" value="TreeGrafter"/>
</dbReference>
<sequence>MDIHQKFIDHLFSCGYEVQSGFYKRPAAKGETFWRRLRPLVPQMQTVVYFHGTGNDHLYGMYSIFKKLLKNGYNIFTVDLDGHGQHSKTILDPGELHSACADAIDFCKSNFKIQNVHLMGNSLGGMLASIEATNRSDIVSLVLLAVPLHIEVNHQTIIREAMSLRYPDFWAQARLWGSAIIPALGPFNRKRFPIRLGARPGSNHQFSYIEVVQEATQDLDLPGNLARLNIPYLNLIGEDDPIARKDDWQKLNYETMELSLIPACNHFVLPLHAETLTRLDQWFRKF</sequence>
<dbReference type="SUPFAM" id="SSF53474">
    <property type="entry name" value="alpha/beta-Hydrolases"/>
    <property type="match status" value="1"/>
</dbReference>
<organism evidence="2 3">
    <name type="scientific">Pseudobacteriovorax antillogorgiicola</name>
    <dbReference type="NCBI Taxonomy" id="1513793"/>
    <lineage>
        <taxon>Bacteria</taxon>
        <taxon>Pseudomonadati</taxon>
        <taxon>Bdellovibrionota</taxon>
        <taxon>Oligoflexia</taxon>
        <taxon>Oligoflexales</taxon>
        <taxon>Pseudobacteriovoracaceae</taxon>
        <taxon>Pseudobacteriovorax</taxon>
    </lineage>
</organism>
<protein>
    <submittedName>
        <fullName evidence="2">Pimeloyl-ACP methyl ester carboxylesterase</fullName>
    </submittedName>
</protein>
<keyword evidence="3" id="KW-1185">Reference proteome</keyword>
<accession>A0A1Y6BZT1</accession>
<evidence type="ECO:0000259" key="1">
    <source>
        <dbReference type="Pfam" id="PF12697"/>
    </source>
</evidence>
<gene>
    <name evidence="2" type="ORF">SAMN06296036_110114</name>
</gene>
<reference evidence="3" key="1">
    <citation type="submission" date="2017-04" db="EMBL/GenBank/DDBJ databases">
        <authorList>
            <person name="Varghese N."/>
            <person name="Submissions S."/>
        </authorList>
    </citation>
    <scope>NUCLEOTIDE SEQUENCE [LARGE SCALE GENOMIC DNA]</scope>
    <source>
        <strain evidence="3">RKEM611</strain>
    </source>
</reference>